<keyword evidence="4 16" id="KW-0349">Heme</keyword>
<dbReference type="GO" id="GO:0016491">
    <property type="term" value="F:oxidoreductase activity"/>
    <property type="evidence" value="ECO:0007669"/>
    <property type="project" value="InterPro"/>
</dbReference>
<dbReference type="Gene3D" id="2.60.40.420">
    <property type="entry name" value="Cupredoxins - blue copper proteins"/>
    <property type="match status" value="1"/>
</dbReference>
<proteinExistence type="inferred from homology"/>
<dbReference type="SUPFAM" id="SSF81464">
    <property type="entry name" value="Cytochrome c oxidase subunit II-like, transmembrane region"/>
    <property type="match status" value="1"/>
</dbReference>
<dbReference type="GO" id="GO:0042773">
    <property type="term" value="P:ATP synthesis coupled electron transport"/>
    <property type="evidence" value="ECO:0007669"/>
    <property type="project" value="TreeGrafter"/>
</dbReference>
<keyword evidence="8" id="KW-1278">Translocase</keyword>
<dbReference type="PANTHER" id="PTHR22888:SF9">
    <property type="entry name" value="CYTOCHROME C OXIDASE SUBUNIT 2"/>
    <property type="match status" value="1"/>
</dbReference>
<organism evidence="23 24">
    <name type="scientific">Methylococcus geothermalis</name>
    <dbReference type="NCBI Taxonomy" id="2681310"/>
    <lineage>
        <taxon>Bacteria</taxon>
        <taxon>Pseudomonadati</taxon>
        <taxon>Pseudomonadota</taxon>
        <taxon>Gammaproteobacteria</taxon>
        <taxon>Methylococcales</taxon>
        <taxon>Methylococcaceae</taxon>
        <taxon>Methylococcus</taxon>
    </lineage>
</organism>
<evidence type="ECO:0000259" key="22">
    <source>
        <dbReference type="PROSITE" id="PS51007"/>
    </source>
</evidence>
<dbReference type="InterPro" id="IPR014222">
    <property type="entry name" value="Cyt_c_oxidase_su2"/>
</dbReference>
<dbReference type="EMBL" id="CP046565">
    <property type="protein sequence ID" value="QJD29436.1"/>
    <property type="molecule type" value="Genomic_DNA"/>
</dbReference>
<evidence type="ECO:0000256" key="8">
    <source>
        <dbReference type="ARBA" id="ARBA00022967"/>
    </source>
</evidence>
<gene>
    <name evidence="23" type="primary">coxB</name>
    <name evidence="23" type="ORF">GNH96_05315</name>
</gene>
<dbReference type="InterPro" id="IPR002429">
    <property type="entry name" value="CcO_II-like_C"/>
</dbReference>
<dbReference type="GO" id="GO:0004129">
    <property type="term" value="F:cytochrome-c oxidase activity"/>
    <property type="evidence" value="ECO:0007669"/>
    <property type="project" value="UniProtKB-EC"/>
</dbReference>
<evidence type="ECO:0000313" key="23">
    <source>
        <dbReference type="EMBL" id="QJD29436.1"/>
    </source>
</evidence>
<dbReference type="Pfam" id="PF13442">
    <property type="entry name" value="Cytochrome_CBB3"/>
    <property type="match status" value="1"/>
</dbReference>
<feature type="transmembrane region" description="Helical" evidence="19">
    <location>
        <begin position="45"/>
        <end position="65"/>
    </location>
</feature>
<evidence type="ECO:0000256" key="19">
    <source>
        <dbReference type="SAM" id="Phobius"/>
    </source>
</evidence>
<dbReference type="PROSITE" id="PS50857">
    <property type="entry name" value="COX2_CUA"/>
    <property type="match status" value="1"/>
</dbReference>
<comment type="function">
    <text evidence="14 18">Subunits I and II form the functional core of the enzyme complex. Electrons originating in cytochrome c are transferred via heme a and Cu(A) to the binuclear center formed by heme a3 and Cu(B).</text>
</comment>
<dbReference type="GO" id="GO:0005507">
    <property type="term" value="F:copper ion binding"/>
    <property type="evidence" value="ECO:0007669"/>
    <property type="project" value="InterPro"/>
</dbReference>
<dbReference type="CDD" id="cd13912">
    <property type="entry name" value="CcO_II_C"/>
    <property type="match status" value="1"/>
</dbReference>
<dbReference type="PROSITE" id="PS51007">
    <property type="entry name" value="CYTC"/>
    <property type="match status" value="1"/>
</dbReference>
<dbReference type="PRINTS" id="PR01166">
    <property type="entry name" value="CYCOXIDASEII"/>
</dbReference>
<dbReference type="InterPro" id="IPR008972">
    <property type="entry name" value="Cupredoxin"/>
</dbReference>
<keyword evidence="6 17" id="KW-0812">Transmembrane</keyword>
<evidence type="ECO:0000256" key="10">
    <source>
        <dbReference type="ARBA" id="ARBA00022989"/>
    </source>
</evidence>
<evidence type="ECO:0000256" key="2">
    <source>
        <dbReference type="ARBA" id="ARBA00007866"/>
    </source>
</evidence>
<comment type="cofactor">
    <cofactor evidence="18">
        <name>Cu cation</name>
        <dbReference type="ChEBI" id="CHEBI:23378"/>
    </cofactor>
    <text evidence="18">Binds a copper A center.</text>
</comment>
<dbReference type="Proteomes" id="UP000503004">
    <property type="component" value="Chromosome"/>
</dbReference>
<dbReference type="RefSeq" id="WP_169602721.1">
    <property type="nucleotide sequence ID" value="NZ_CP046565.1"/>
</dbReference>
<evidence type="ECO:0000256" key="16">
    <source>
        <dbReference type="PROSITE-ProRule" id="PRU00433"/>
    </source>
</evidence>
<dbReference type="EC" id="7.1.1.9" evidence="18"/>
<evidence type="ECO:0000259" key="21">
    <source>
        <dbReference type="PROSITE" id="PS50999"/>
    </source>
</evidence>
<dbReference type="Gene3D" id="1.10.760.10">
    <property type="entry name" value="Cytochrome c-like domain"/>
    <property type="match status" value="1"/>
</dbReference>
<dbReference type="Pfam" id="PF00116">
    <property type="entry name" value="COX2"/>
    <property type="match status" value="1"/>
</dbReference>
<dbReference type="InterPro" id="IPR045187">
    <property type="entry name" value="CcO_II"/>
</dbReference>
<keyword evidence="13 19" id="KW-0472">Membrane</keyword>
<dbReference type="GO" id="GO:0020037">
    <property type="term" value="F:heme binding"/>
    <property type="evidence" value="ECO:0007669"/>
    <property type="project" value="InterPro"/>
</dbReference>
<evidence type="ECO:0000256" key="17">
    <source>
        <dbReference type="RuleBase" id="RU000456"/>
    </source>
</evidence>
<evidence type="ECO:0000256" key="11">
    <source>
        <dbReference type="ARBA" id="ARBA00023004"/>
    </source>
</evidence>
<evidence type="ECO:0000256" key="4">
    <source>
        <dbReference type="ARBA" id="ARBA00022617"/>
    </source>
</evidence>
<keyword evidence="24" id="KW-1185">Reference proteome</keyword>
<evidence type="ECO:0000256" key="6">
    <source>
        <dbReference type="ARBA" id="ARBA00022692"/>
    </source>
</evidence>
<keyword evidence="7 16" id="KW-0479">Metal-binding</keyword>
<evidence type="ECO:0000256" key="14">
    <source>
        <dbReference type="ARBA" id="ARBA00024688"/>
    </source>
</evidence>
<dbReference type="InterPro" id="IPR034210">
    <property type="entry name" value="CcO_II_C"/>
</dbReference>
<keyword evidence="12 18" id="KW-0186">Copper</keyword>
<name>A0A858Q6U6_9GAMM</name>
<feature type="domain" description="Cytochrome oxidase subunit II copper A binding" evidence="20">
    <location>
        <begin position="115"/>
        <end position="257"/>
    </location>
</feature>
<evidence type="ECO:0000256" key="12">
    <source>
        <dbReference type="ARBA" id="ARBA00023008"/>
    </source>
</evidence>
<dbReference type="AlphaFoldDB" id="A0A858Q6U6"/>
<evidence type="ECO:0000259" key="20">
    <source>
        <dbReference type="PROSITE" id="PS50857"/>
    </source>
</evidence>
<evidence type="ECO:0000256" key="15">
    <source>
        <dbReference type="ARBA" id="ARBA00047816"/>
    </source>
</evidence>
<reference evidence="24" key="1">
    <citation type="submission" date="2019-12" db="EMBL/GenBank/DDBJ databases">
        <authorList>
            <person name="Awala S.I."/>
            <person name="Rhee S.K."/>
        </authorList>
    </citation>
    <scope>NUCLEOTIDE SEQUENCE [LARGE SCALE GENOMIC DNA]</scope>
    <source>
        <strain evidence="24">IM1</strain>
    </source>
</reference>
<protein>
    <recommendedName>
        <fullName evidence="18">Cytochrome c oxidase subunit 2</fullName>
        <ecNumber evidence="18">7.1.1.9</ecNumber>
    </recommendedName>
</protein>
<dbReference type="InterPro" id="IPR009056">
    <property type="entry name" value="Cyt_c-like_dom"/>
</dbReference>
<dbReference type="PANTHER" id="PTHR22888">
    <property type="entry name" value="CYTOCHROME C OXIDASE, SUBUNIT II"/>
    <property type="match status" value="1"/>
</dbReference>
<feature type="domain" description="Cytochrome c" evidence="22">
    <location>
        <begin position="277"/>
        <end position="356"/>
    </location>
</feature>
<dbReference type="KEGG" id="metu:GNH96_05315"/>
<comment type="similarity">
    <text evidence="2 17">Belongs to the cytochrome c oxidase subunit 2 family.</text>
</comment>
<comment type="subcellular location">
    <subcellularLocation>
        <location evidence="17">Cell membrane</location>
        <topology evidence="17">Multi-pass membrane protein</topology>
    </subcellularLocation>
    <subcellularLocation>
        <location evidence="1">Membrane</location>
        <topology evidence="1">Multi-pass membrane protein</topology>
    </subcellularLocation>
</comment>
<dbReference type="Pfam" id="PF02790">
    <property type="entry name" value="COX2_TM"/>
    <property type="match status" value="1"/>
</dbReference>
<sequence length="373" mass="41067">MKKLKLLITGVGIATFGEANADYALNLSPGVTQLSRDIYDLHMYILWICVAIGVGVYGMMVYSIMHHRKSKGVVPAHFHENTKLEVVWTIIPFVILLTMAIPATKVMIEAYDTSASDMTVKVTGYQWKWRYTYLDNGIDFFSTLDAKSNDARQLGVRSNPEAVPNYLLEVDKPLVIPAGKKVRFLFTAADVIHSWWVPQFGWKKDAIPGYVTDAWTKVEQPGIYRGQCAELCGRDHGFMPIVVDVKSEADYNKWVEGQKAQAQKAVADAAKTYSMAELMAKGEEVYNASCAGCHMVNGEGMQGMFPAIKGSPVATGDLNTHLDVVVKGKGQMMPAFGDSLSPVEIAAVVTYQRNGFGNDKGDLVQPSDISARH</sequence>
<dbReference type="InterPro" id="IPR001505">
    <property type="entry name" value="Copper_CuA"/>
</dbReference>
<evidence type="ECO:0000256" key="13">
    <source>
        <dbReference type="ARBA" id="ARBA00023136"/>
    </source>
</evidence>
<keyword evidence="10 19" id="KW-1133">Transmembrane helix</keyword>
<evidence type="ECO:0000256" key="18">
    <source>
        <dbReference type="RuleBase" id="RU004024"/>
    </source>
</evidence>
<keyword evidence="3 17" id="KW-0813">Transport</keyword>
<evidence type="ECO:0000256" key="7">
    <source>
        <dbReference type="ARBA" id="ARBA00022723"/>
    </source>
</evidence>
<evidence type="ECO:0000256" key="9">
    <source>
        <dbReference type="ARBA" id="ARBA00022982"/>
    </source>
</evidence>
<evidence type="ECO:0000256" key="5">
    <source>
        <dbReference type="ARBA" id="ARBA00022660"/>
    </source>
</evidence>
<comment type="catalytic activity">
    <reaction evidence="15 18">
        <text>4 Fe(II)-[cytochrome c] + O2 + 8 H(+)(in) = 4 Fe(III)-[cytochrome c] + 2 H2O + 4 H(+)(out)</text>
        <dbReference type="Rhea" id="RHEA:11436"/>
        <dbReference type="Rhea" id="RHEA-COMP:10350"/>
        <dbReference type="Rhea" id="RHEA-COMP:14399"/>
        <dbReference type="ChEBI" id="CHEBI:15377"/>
        <dbReference type="ChEBI" id="CHEBI:15378"/>
        <dbReference type="ChEBI" id="CHEBI:15379"/>
        <dbReference type="ChEBI" id="CHEBI:29033"/>
        <dbReference type="ChEBI" id="CHEBI:29034"/>
        <dbReference type="EC" id="7.1.1.9"/>
    </reaction>
</comment>
<keyword evidence="11 16" id="KW-0408">Iron</keyword>
<feature type="transmembrane region" description="Helical" evidence="19">
    <location>
        <begin position="86"/>
        <end position="108"/>
    </location>
</feature>
<evidence type="ECO:0000313" key="24">
    <source>
        <dbReference type="Proteomes" id="UP000503004"/>
    </source>
</evidence>
<accession>A0A858Q6U6</accession>
<keyword evidence="5 17" id="KW-0679">Respiratory chain</keyword>
<dbReference type="SUPFAM" id="SSF49503">
    <property type="entry name" value="Cupredoxins"/>
    <property type="match status" value="1"/>
</dbReference>
<dbReference type="InterPro" id="IPR011759">
    <property type="entry name" value="Cyt_c_oxidase_su2_TM_dom"/>
</dbReference>
<dbReference type="Gene3D" id="1.10.287.90">
    <property type="match status" value="1"/>
</dbReference>
<keyword evidence="9 17" id="KW-0249">Electron transport</keyword>
<feature type="domain" description="Cytochrome oxidase subunit II transmembrane region profile" evidence="21">
    <location>
        <begin position="19"/>
        <end position="114"/>
    </location>
</feature>
<dbReference type="InterPro" id="IPR036909">
    <property type="entry name" value="Cyt_c-like_dom_sf"/>
</dbReference>
<dbReference type="PROSITE" id="PS00078">
    <property type="entry name" value="COX2"/>
    <property type="match status" value="1"/>
</dbReference>
<evidence type="ECO:0000256" key="3">
    <source>
        <dbReference type="ARBA" id="ARBA00022448"/>
    </source>
</evidence>
<dbReference type="InterPro" id="IPR036257">
    <property type="entry name" value="Cyt_c_oxidase_su2_TM_sf"/>
</dbReference>
<evidence type="ECO:0000256" key="1">
    <source>
        <dbReference type="ARBA" id="ARBA00004141"/>
    </source>
</evidence>
<dbReference type="NCBIfam" id="TIGR02866">
    <property type="entry name" value="CoxB"/>
    <property type="match status" value="1"/>
</dbReference>
<dbReference type="PROSITE" id="PS50999">
    <property type="entry name" value="COX2_TM"/>
    <property type="match status" value="1"/>
</dbReference>
<dbReference type="GO" id="GO:0005886">
    <property type="term" value="C:plasma membrane"/>
    <property type="evidence" value="ECO:0007669"/>
    <property type="project" value="UniProtKB-SubCell"/>
</dbReference>